<dbReference type="Pfam" id="PF13489">
    <property type="entry name" value="Methyltransf_23"/>
    <property type="match status" value="1"/>
</dbReference>
<evidence type="ECO:0000313" key="1">
    <source>
        <dbReference type="EMBL" id="RDW58611.1"/>
    </source>
</evidence>
<dbReference type="Gene3D" id="3.40.50.150">
    <property type="entry name" value="Vaccinia Virus protein VP39"/>
    <property type="match status" value="1"/>
</dbReference>
<evidence type="ECO:0000313" key="2">
    <source>
        <dbReference type="Proteomes" id="UP000256645"/>
    </source>
</evidence>
<dbReference type="EMBL" id="PDLM01000017">
    <property type="protein sequence ID" value="RDW58611.1"/>
    <property type="molecule type" value="Genomic_DNA"/>
</dbReference>
<dbReference type="PANTHER" id="PTHR43591">
    <property type="entry name" value="METHYLTRANSFERASE"/>
    <property type="match status" value="1"/>
</dbReference>
<dbReference type="SUPFAM" id="SSF53335">
    <property type="entry name" value="S-adenosyl-L-methionine-dependent methyltransferases"/>
    <property type="match status" value="1"/>
</dbReference>
<name>A0A3D8QA12_9HELO</name>
<sequence length="343" mass="38768">MAAVQNVVIEAEADDYEDDSAIDSSIATSTSSITSSIMKYRVENGRTYHAYKDGAYAFPNDEIENDRLDLQHHQITLTFGGKLFTAPISKEKRLHNVLDVGTGTGIWAIDFADENPETKVIGVDLSPIQPSYVPPNLVFQIDDLESNWTFAEKFDFIYSRMMIGSFADVPRFVQQSFDNLTQGGYLEMVDLSFPVKLNDGEFPPDSAFLKWSTLFMEASAKAGRLANCAQFYKQQLLDAGFVDVVETKYIWPQNRWPKDKKLKEIGPYFAFQNQVNLTKVRVGLWQLENLSGGLEAISVGLFTRVLGWSKLELDVFLAQVRNELKDTKIHAYFDIYAVYGVKP</sequence>
<dbReference type="GO" id="GO:0008168">
    <property type="term" value="F:methyltransferase activity"/>
    <property type="evidence" value="ECO:0007669"/>
    <property type="project" value="UniProtKB-KW"/>
</dbReference>
<dbReference type="GO" id="GO:0032259">
    <property type="term" value="P:methylation"/>
    <property type="evidence" value="ECO:0007669"/>
    <property type="project" value="UniProtKB-KW"/>
</dbReference>
<organism evidence="1 2">
    <name type="scientific">Coleophoma cylindrospora</name>
    <dbReference type="NCBI Taxonomy" id="1849047"/>
    <lineage>
        <taxon>Eukaryota</taxon>
        <taxon>Fungi</taxon>
        <taxon>Dikarya</taxon>
        <taxon>Ascomycota</taxon>
        <taxon>Pezizomycotina</taxon>
        <taxon>Leotiomycetes</taxon>
        <taxon>Helotiales</taxon>
        <taxon>Dermateaceae</taxon>
        <taxon>Coleophoma</taxon>
    </lineage>
</organism>
<dbReference type="OrthoDB" id="2013972at2759"/>
<protein>
    <submittedName>
        <fullName evidence="1">S-adenosyl-L-methionine-dependent methyltransferase-11</fullName>
    </submittedName>
</protein>
<dbReference type="CDD" id="cd02440">
    <property type="entry name" value="AdoMet_MTases"/>
    <property type="match status" value="1"/>
</dbReference>
<dbReference type="STRING" id="1849047.A0A3D8QA12"/>
<dbReference type="AlphaFoldDB" id="A0A3D8QA12"/>
<dbReference type="InterPro" id="IPR029063">
    <property type="entry name" value="SAM-dependent_MTases_sf"/>
</dbReference>
<reference evidence="1 2" key="1">
    <citation type="journal article" date="2018" name="IMA Fungus">
        <title>IMA Genome-F 9: Draft genome sequence of Annulohypoxylon stygium, Aspergillus mulundensis, Berkeleyomyces basicola (syn. Thielaviopsis basicola), Ceratocystis smalleyi, two Cercospora beticola strains, Coleophoma cylindrospora, Fusarium fracticaudum, Phialophora cf. hyalina, and Morchella septimelata.</title>
        <authorList>
            <person name="Wingfield B.D."/>
            <person name="Bills G.F."/>
            <person name="Dong Y."/>
            <person name="Huang W."/>
            <person name="Nel W.J."/>
            <person name="Swalarsk-Parry B.S."/>
            <person name="Vaghefi N."/>
            <person name="Wilken P.M."/>
            <person name="An Z."/>
            <person name="de Beer Z.W."/>
            <person name="De Vos L."/>
            <person name="Chen L."/>
            <person name="Duong T.A."/>
            <person name="Gao Y."/>
            <person name="Hammerbacher A."/>
            <person name="Kikkert J.R."/>
            <person name="Li Y."/>
            <person name="Li H."/>
            <person name="Li K."/>
            <person name="Li Q."/>
            <person name="Liu X."/>
            <person name="Ma X."/>
            <person name="Naidoo K."/>
            <person name="Pethybridge S.J."/>
            <person name="Sun J."/>
            <person name="Steenkamp E.T."/>
            <person name="van der Nest M.A."/>
            <person name="van Wyk S."/>
            <person name="Wingfield M.J."/>
            <person name="Xiong C."/>
            <person name="Yue Q."/>
            <person name="Zhang X."/>
        </authorList>
    </citation>
    <scope>NUCLEOTIDE SEQUENCE [LARGE SCALE GENOMIC DNA]</scope>
    <source>
        <strain evidence="1 2">BP6252</strain>
    </source>
</reference>
<keyword evidence="2" id="KW-1185">Reference proteome</keyword>
<dbReference type="PANTHER" id="PTHR43591:SF31">
    <property type="entry name" value="LAEA-LIKE, PUTATIVE (AFU_ORTHOLOGUE AFUA_8G01930)-RELATED"/>
    <property type="match status" value="1"/>
</dbReference>
<keyword evidence="1" id="KW-0489">Methyltransferase</keyword>
<keyword evidence="1" id="KW-0808">Transferase</keyword>
<proteinExistence type="predicted"/>
<comment type="caution">
    <text evidence="1">The sequence shown here is derived from an EMBL/GenBank/DDBJ whole genome shotgun (WGS) entry which is preliminary data.</text>
</comment>
<accession>A0A3D8QA12</accession>
<dbReference type="Proteomes" id="UP000256645">
    <property type="component" value="Unassembled WGS sequence"/>
</dbReference>
<gene>
    <name evidence="1" type="ORF">BP6252_13087</name>
</gene>